<keyword evidence="5" id="KW-0547">Nucleotide-binding</keyword>
<dbReference type="FunFam" id="3.40.50.300:FF:000298">
    <property type="entry name" value="ATP-binding cassette sub-family A member 12"/>
    <property type="match status" value="1"/>
</dbReference>
<keyword evidence="12" id="KW-1185">Reference proteome</keyword>
<evidence type="ECO:0000256" key="3">
    <source>
        <dbReference type="ARBA" id="ARBA00022692"/>
    </source>
</evidence>
<evidence type="ECO:0000259" key="10">
    <source>
        <dbReference type="PROSITE" id="PS50893"/>
    </source>
</evidence>
<dbReference type="GO" id="GO:0005319">
    <property type="term" value="F:lipid transporter activity"/>
    <property type="evidence" value="ECO:0007669"/>
    <property type="project" value="TreeGrafter"/>
</dbReference>
<dbReference type="InterPro" id="IPR003439">
    <property type="entry name" value="ABC_transporter-like_ATP-bd"/>
</dbReference>
<dbReference type="STRING" id="103827.A0A0N5CJV3"/>
<keyword evidence="3 9" id="KW-0812">Transmembrane</keyword>
<keyword evidence="7 9" id="KW-1133">Transmembrane helix</keyword>
<evidence type="ECO:0000256" key="9">
    <source>
        <dbReference type="SAM" id="Phobius"/>
    </source>
</evidence>
<organism evidence="13">
    <name type="scientific">Thelazia callipaeda</name>
    <name type="common">Oriental eyeworm</name>
    <name type="synonym">Parasitic nematode</name>
    <dbReference type="NCBI Taxonomy" id="103827"/>
    <lineage>
        <taxon>Eukaryota</taxon>
        <taxon>Metazoa</taxon>
        <taxon>Ecdysozoa</taxon>
        <taxon>Nematoda</taxon>
        <taxon>Chromadorea</taxon>
        <taxon>Rhabditida</taxon>
        <taxon>Spirurina</taxon>
        <taxon>Spiruromorpha</taxon>
        <taxon>Thelazioidea</taxon>
        <taxon>Thelaziidae</taxon>
        <taxon>Thelazia</taxon>
    </lineage>
</organism>
<evidence type="ECO:0000256" key="5">
    <source>
        <dbReference type="ARBA" id="ARBA00022741"/>
    </source>
</evidence>
<feature type="transmembrane region" description="Helical" evidence="9">
    <location>
        <begin position="1576"/>
        <end position="1598"/>
    </location>
</feature>
<comment type="subcellular location">
    <subcellularLocation>
        <location evidence="1">Membrane</location>
        <topology evidence="1">Multi-pass membrane protein</topology>
    </subcellularLocation>
</comment>
<dbReference type="FunFam" id="3.40.50.300:FF:002470">
    <property type="entry name" value="ABC transporter, putative"/>
    <property type="match status" value="1"/>
</dbReference>
<feature type="transmembrane region" description="Helical" evidence="9">
    <location>
        <begin position="654"/>
        <end position="679"/>
    </location>
</feature>
<dbReference type="GO" id="GO:0140359">
    <property type="term" value="F:ABC-type transporter activity"/>
    <property type="evidence" value="ECO:0007669"/>
    <property type="project" value="InterPro"/>
</dbReference>
<dbReference type="Gene3D" id="3.40.50.300">
    <property type="entry name" value="P-loop containing nucleotide triphosphate hydrolases"/>
    <property type="match status" value="2"/>
</dbReference>
<evidence type="ECO:0000313" key="12">
    <source>
        <dbReference type="Proteomes" id="UP000276776"/>
    </source>
</evidence>
<dbReference type="PROSITE" id="PS50893">
    <property type="entry name" value="ABC_TRANSPORTER_2"/>
    <property type="match status" value="2"/>
</dbReference>
<feature type="transmembrane region" description="Helical" evidence="9">
    <location>
        <begin position="1504"/>
        <end position="1528"/>
    </location>
</feature>
<dbReference type="InterPro" id="IPR026082">
    <property type="entry name" value="ABCA"/>
</dbReference>
<protein>
    <submittedName>
        <fullName evidence="13">ABC transporter domain-containing protein</fullName>
    </submittedName>
</protein>
<dbReference type="GO" id="GO:0016020">
    <property type="term" value="C:membrane"/>
    <property type="evidence" value="ECO:0007669"/>
    <property type="project" value="UniProtKB-SubCell"/>
</dbReference>
<evidence type="ECO:0000256" key="8">
    <source>
        <dbReference type="ARBA" id="ARBA00023136"/>
    </source>
</evidence>
<feature type="transmembrane region" description="Helical" evidence="9">
    <location>
        <begin position="1540"/>
        <end position="1564"/>
    </location>
</feature>
<feature type="transmembrane region" description="Helical" evidence="9">
    <location>
        <begin position="1429"/>
        <end position="1452"/>
    </location>
</feature>
<dbReference type="InterPro" id="IPR003593">
    <property type="entry name" value="AAA+_ATPase"/>
</dbReference>
<dbReference type="PANTHER" id="PTHR19229">
    <property type="entry name" value="ATP-BINDING CASSETTE TRANSPORTER SUBFAMILY A ABCA"/>
    <property type="match status" value="1"/>
</dbReference>
<evidence type="ECO:0000256" key="1">
    <source>
        <dbReference type="ARBA" id="ARBA00004141"/>
    </source>
</evidence>
<dbReference type="Pfam" id="PF23321">
    <property type="entry name" value="R1_ABCA1"/>
    <property type="match status" value="1"/>
</dbReference>
<feature type="transmembrane region" description="Helical" evidence="9">
    <location>
        <begin position="1107"/>
        <end position="1127"/>
    </location>
</feature>
<keyword evidence="6" id="KW-0067">ATP-binding</keyword>
<feature type="transmembrane region" description="Helical" evidence="9">
    <location>
        <begin position="624"/>
        <end position="642"/>
    </location>
</feature>
<dbReference type="GO" id="GO:0016887">
    <property type="term" value="F:ATP hydrolysis activity"/>
    <property type="evidence" value="ECO:0007669"/>
    <property type="project" value="InterPro"/>
</dbReference>
<dbReference type="SMART" id="SM00382">
    <property type="entry name" value="AAA"/>
    <property type="match status" value="2"/>
</dbReference>
<dbReference type="EMBL" id="UYYF01000021">
    <property type="protein sequence ID" value="VDM95252.1"/>
    <property type="molecule type" value="Genomic_DNA"/>
</dbReference>
<dbReference type="CDD" id="cd03263">
    <property type="entry name" value="ABC_subfamily_A"/>
    <property type="match status" value="2"/>
</dbReference>
<dbReference type="InterPro" id="IPR013525">
    <property type="entry name" value="ABC2_TM"/>
</dbReference>
<dbReference type="Pfam" id="PF00005">
    <property type="entry name" value="ABC_tran"/>
    <property type="match status" value="2"/>
</dbReference>
<dbReference type="WBParaSite" id="TCLT_0000032401-mRNA-1">
    <property type="protein sequence ID" value="TCLT_0000032401-mRNA-1"/>
    <property type="gene ID" value="TCLT_0000032401"/>
</dbReference>
<feature type="transmembrane region" description="Helical" evidence="9">
    <location>
        <begin position="1472"/>
        <end position="1498"/>
    </location>
</feature>
<evidence type="ECO:0000256" key="2">
    <source>
        <dbReference type="ARBA" id="ARBA00022448"/>
    </source>
</evidence>
<dbReference type="InterPro" id="IPR017871">
    <property type="entry name" value="ABC_transporter-like_CS"/>
</dbReference>
<reference evidence="13" key="1">
    <citation type="submission" date="2016-04" db="UniProtKB">
        <authorList>
            <consortium name="WormBaseParasite"/>
        </authorList>
    </citation>
    <scope>IDENTIFICATION</scope>
</reference>
<gene>
    <name evidence="11" type="ORF">TCLT_LOCUS325</name>
</gene>
<feature type="transmembrane region" description="Helical" evidence="9">
    <location>
        <begin position="580"/>
        <end position="604"/>
    </location>
</feature>
<dbReference type="GO" id="GO:0005524">
    <property type="term" value="F:ATP binding"/>
    <property type="evidence" value="ECO:0007669"/>
    <property type="project" value="UniProtKB-KW"/>
</dbReference>
<evidence type="ECO:0000313" key="11">
    <source>
        <dbReference type="EMBL" id="VDM95252.1"/>
    </source>
</evidence>
<keyword evidence="8 9" id="KW-0472">Membrane</keyword>
<dbReference type="InterPro" id="IPR027417">
    <property type="entry name" value="P-loop_NTPase"/>
</dbReference>
<evidence type="ECO:0000256" key="7">
    <source>
        <dbReference type="ARBA" id="ARBA00022989"/>
    </source>
</evidence>
<reference evidence="11 12" key="2">
    <citation type="submission" date="2018-11" db="EMBL/GenBank/DDBJ databases">
        <authorList>
            <consortium name="Pathogen Informatics"/>
        </authorList>
    </citation>
    <scope>NUCLEOTIDE SEQUENCE [LARGE SCALE GENOMIC DNA]</scope>
</reference>
<proteinExistence type="predicted"/>
<evidence type="ECO:0000256" key="4">
    <source>
        <dbReference type="ARBA" id="ARBA00022737"/>
    </source>
</evidence>
<evidence type="ECO:0000256" key="6">
    <source>
        <dbReference type="ARBA" id="ARBA00022840"/>
    </source>
</evidence>
<dbReference type="Proteomes" id="UP000276776">
    <property type="component" value="Unassembled WGS sequence"/>
</dbReference>
<dbReference type="OrthoDB" id="10255969at2759"/>
<sequence length="2036" mass="230186">MDHRRCCHYDAKAFPSAGLLPFLQSYLCSLRNPCRKSPTTGDDTNTINGNIARQSLVVKIIRIMAEIYAAIGSEPDKWANLWNTIIRLVDILAQLKSEAFQMPIPISLLISNEGPLSLLFSNKKLHTLCDNKLRKKGLILEEDVSDAMFLCDLSWLQMVSTSEKIVETKELEHIFKTLNDFRNDLLIEDMVSIVADLIFNNSFSITSALYCGSDSFDQLSRSKESIPERGAATSAYSDDRNKVYDFLRHVMPHSEDKHDQKKDFCGTIPIRSDNNCSFLEAAELSQLMPIINGYILLSPASPVITDFTRKLSNPLRWFSLLYSSIVDFNQLAPHLQLALFKSKLHPASKTVIELLKLLEKSGILRSDWAKSLSSTLETMFNTPDDDSSLFMQIKRISLYVEDILQCFTFDRFFIVSNESELVNCAQCLMDYNQYMAGIVILGIDQNSTDLPSIVTYKIRYPPNYIDSTRQIMDSFAHQSSRDHFLVDLKYLTFGFSFLQEAVDRIIIENATAQEFATGLYAQQEPYKCSFIDKFDIMNFLEMFVILSWMIPSALLVKNIVHEKEMRLKEMMRIMGLGDSIHWVSWSLQSFLLCFISTLFISLLLKLFFPQTAVAYGLELIHLADINYMTSWSAITSIYVRVLKKICHYLITTEYGITLSTIIIAFALDTFIYAILAWYVSAVFPGAYGVPQPFYFCLTLRYWLGDKYITHTSLKSYSSDITSENFEQEPVDLNLTVNICNLVKIYNNGIKALNNLNIRFFESEITAFLGHNGAGKTTTISILTGFTKPTSGNVFVYGLNLKTDIQTIRSFIGICPQHNILFDKLTVAEQLRFYGALKGIPKHKLDSEVSKTIKDLGFSGLENKFANLLSGGMKRKLCIGIALIGGSKLVILDEPTAGVDAHSRRFIWDILMRNKTGRTIILSTHHMDEADVLADRIAIISEGQLRAAGSSLFLKKKFGNGLHLHVWKASSVSEESENPLHNFLLKQTGGHCVLAEQYGNEELYQISDNLGASDLKKLFEEIDALKDEFGIINYGITAPTLQQVFLKLAPNEERILQKDQRRLWIAETFCFLDHGHPVVTYINDKTQLRNQQLKAAIMKRLHISRRSIVVMCIEILVPIFLIFAAEIYRKLVVELSISYKPEPEPPLELVSGIYGDWTLGYFSLENQNQTTRGEEYLKAMMVFPGTDVRCTDDSPLNPALDGSIYSCYVNVSFLTNLTLPSAPAPFNVPQKCGCDFTGWNCTADDDFNYTLRNVTLPSANIFYDVTYRNLSQFRLLTSDLAIKYPLMTGGWQFAQISEVAFDAAKTSSAQRGFIETLNFLESASKAWNIDWQHIVDNISFVDNRFKPDNKTFKDLIVLSLANMDKEENTKIWYNNKLWASLPIFTNAYHNAVLRSGNSYNPASMGILTYSHPINYTLSSYTENVPLLKMMSFRIILLLLAVSLISASFGLPLVEERVSLSKHLQMISGLSPLIYWLAVSVYDIIIFLIAAVIIVIGYIILEVDQFAVSFLYSVVFFILLFCTGLTLTSLTYLCQMIFSIPSLAYIVIGVGFFFIGANCTTVVIFLESQLLQDKALVLAYDICSVLFMALPHYNFGMAVYRLNFVTLLRMQGESYLSNINRKDELDHLPLPNPLEWHLMGKHLIALIVQFHIFSIILLLIEYRFQWHSCTKYSELKRTKKLLSASTDSNVDEDVVKERKKIENLVPESSNDYRLIVRNVSKSYDGQTLAVRDVTFAVKNGECLGLLGVNGAGKTTMFRMLTGQMSIGAGDAFINSLSIQYNSSSNPRSSGYCPQFDALNPKLTAREHLRYYSFLRGIRKDCVDKVVNWTLNELHLNTYADEVAGSYSGGNKRKLSVALALVADPPLLLLDEPSSGMDPSTQRFMWNVLLKLRKNKRAMVVTSHSMEECEVLCSRVAIMNRGELQCVGPIQHLKQRFGEGYSLTIRLSKKESIKSVQNLMATFLPASRLAAVHSLTMFYQIPNASSTVAHIFDVICKMQDTIEIADYSLSQTTLDDMFVSFVEMSCNECDPSKTPSSEN</sequence>
<dbReference type="PANTHER" id="PTHR19229:SF260">
    <property type="entry name" value="ABC TRANSPORTER DOMAIN-CONTAINING PROTEIN"/>
    <property type="match status" value="1"/>
</dbReference>
<feature type="domain" description="ABC transporter" evidence="10">
    <location>
        <begin position="736"/>
        <end position="966"/>
    </location>
</feature>
<dbReference type="OMA" id="ITHATFE"/>
<keyword evidence="2" id="KW-0813">Transport</keyword>
<feature type="transmembrane region" description="Helical" evidence="9">
    <location>
        <begin position="539"/>
        <end position="560"/>
    </location>
</feature>
<accession>A0A0N5CJV3</accession>
<evidence type="ECO:0000313" key="13">
    <source>
        <dbReference type="WBParaSite" id="TCLT_0000032401-mRNA-1"/>
    </source>
</evidence>
<dbReference type="PROSITE" id="PS00211">
    <property type="entry name" value="ABC_TRANSPORTER_1"/>
    <property type="match status" value="2"/>
</dbReference>
<feature type="domain" description="ABC transporter" evidence="10">
    <location>
        <begin position="1712"/>
        <end position="1943"/>
    </location>
</feature>
<dbReference type="InterPro" id="IPR056264">
    <property type="entry name" value="R2_ABCA1-4-like"/>
</dbReference>
<name>A0A0N5CJV3_THECL</name>
<keyword evidence="4" id="KW-0677">Repeat</keyword>
<dbReference type="SUPFAM" id="SSF52540">
    <property type="entry name" value="P-loop containing nucleoside triphosphate hydrolases"/>
    <property type="match status" value="2"/>
</dbReference>
<dbReference type="Pfam" id="PF12698">
    <property type="entry name" value="ABC2_membrane_3"/>
    <property type="match status" value="1"/>
</dbReference>